<evidence type="ECO:0000313" key="2">
    <source>
        <dbReference type="EMBL" id="KAK1748676.1"/>
    </source>
</evidence>
<evidence type="ECO:0000313" key="3">
    <source>
        <dbReference type="Proteomes" id="UP001224775"/>
    </source>
</evidence>
<feature type="region of interest" description="Disordered" evidence="1">
    <location>
        <begin position="1"/>
        <end position="22"/>
    </location>
</feature>
<organism evidence="2 3">
    <name type="scientific">Skeletonema marinoi</name>
    <dbReference type="NCBI Taxonomy" id="267567"/>
    <lineage>
        <taxon>Eukaryota</taxon>
        <taxon>Sar</taxon>
        <taxon>Stramenopiles</taxon>
        <taxon>Ochrophyta</taxon>
        <taxon>Bacillariophyta</taxon>
        <taxon>Coscinodiscophyceae</taxon>
        <taxon>Thalassiosirophycidae</taxon>
        <taxon>Thalassiosirales</taxon>
        <taxon>Skeletonemataceae</taxon>
        <taxon>Skeletonema</taxon>
        <taxon>Skeletonema marinoi-dohrnii complex</taxon>
    </lineage>
</organism>
<dbReference type="PANTHER" id="PTHR22746:SF10">
    <property type="entry name" value="GUANINE NUCLEOTIDE EXCHANGE FACTOR SUBUNIT RIC1"/>
    <property type="match status" value="1"/>
</dbReference>
<dbReference type="PANTHER" id="PTHR22746">
    <property type="entry name" value="RAB6A-GEF COMPLEX PARTNER PROTEIN 1"/>
    <property type="match status" value="1"/>
</dbReference>
<protein>
    <submittedName>
        <fullName evidence="2">Uncharacterized protein</fullName>
    </submittedName>
</protein>
<feature type="compositionally biased region" description="Polar residues" evidence="1">
    <location>
        <begin position="240"/>
        <end position="252"/>
    </location>
</feature>
<reference evidence="2" key="1">
    <citation type="submission" date="2023-06" db="EMBL/GenBank/DDBJ databases">
        <title>Survivors Of The Sea: Transcriptome response of Skeletonema marinoi to long-term dormancy.</title>
        <authorList>
            <person name="Pinder M.I.M."/>
            <person name="Kourtchenko O."/>
            <person name="Robertson E.K."/>
            <person name="Larsson T."/>
            <person name="Maumus F."/>
            <person name="Osuna-Cruz C.M."/>
            <person name="Vancaester E."/>
            <person name="Stenow R."/>
            <person name="Vandepoele K."/>
            <person name="Ploug H."/>
            <person name="Bruchert V."/>
            <person name="Godhe A."/>
            <person name="Topel M."/>
        </authorList>
    </citation>
    <scope>NUCLEOTIDE SEQUENCE</scope>
    <source>
        <strain evidence="2">R05AC</strain>
    </source>
</reference>
<comment type="caution">
    <text evidence="2">The sequence shown here is derived from an EMBL/GenBank/DDBJ whole genome shotgun (WGS) entry which is preliminary data.</text>
</comment>
<proteinExistence type="predicted"/>
<gene>
    <name evidence="2" type="ORF">QTG54_000615</name>
</gene>
<evidence type="ECO:0000256" key="1">
    <source>
        <dbReference type="SAM" id="MobiDB-lite"/>
    </source>
</evidence>
<sequence length="1124" mass="122887">MTGFPIAVGTGPRHSSSRPFPQDGHVIMAMGMNDDETLTATVFISYNFHPIDNTAEEPDEIDAGDSGEEINDRNAAAAAPLPASLSVDDNHHFNVIAELRVQISHSASPLVSNTDAMSNRETKSRVPLGIMKKKRRRSSKRTDDKTQQSFTPAASVIFSSSQSHLACLIPVPSGYDLISNASQDSSQISTNESVSTIVIFNIQTYSITSRQQTRQQIKKLPKLPDFILDQTTNNDDKTNGGKSNTLQNDGDNVSITSELQSNDSKSQNVHVAHVPKIVRVAQEGVSSESDAHLPSLQSATCICNVPSDSNNGKSHNAFSTLLVGITDGSMLIIDFETARVKDILFEQKQMNRVRSAIIHLSQCPPTLWKPHNKYGDELGSVSKGRISAVTRDGGISIFSTSFHCTSEQQSSNIIDQSRGFVNKSGLIMEIKSLAQFHPSHTNNSSNVSGLRYACAKWLNPLLLAVLTRSPLLDEDFSGQQSNALSEIVVAQVWSVTEVQTDNPEQTLSEAHICVLSELKFPCENSLVELAHGTFSLSQESEAEASFGKSYLISYNSHRDCLALSSQLVLRDRNAKELAKLRIRPFCISWDWKRNAQGLTLISDASLLSEEWHAQPNGAGMQSIFSHFLVSHDCAIHFYEKRHAQRKRLHKDIYNLSTLSPSHVSRRGSNVRLCEVSPLMLGGDVITYPLMSQPLATPDVSLRWEESRIPSSYVAANGPCRIAAIGKDRGRSIAVAASRGLCILDLSRTSWQASDLEGNEIATPCVKSNSDIGSTTSQLTPLCPQWKLFSNMNDEQQFRVVSFLWWESSTDDFILAVVQYVTSDVPHLVCWSHRRLGFGESQLLIDQNEYISKRNEGAKPFSSHGLSLPNGLRVDSMSMLKDPAGSDRALLLLSSISSDDKSCGIDYALYQLQTKKQSNMASERVVAKLSAHGSIPHTVGTVSDIYPTDSITGVFLAGGSLLFDLNANPSESEYDSFGVIGITSLCLDLCVVCVNHRGPILYKPSLLEQSNIASDSALGAKKSIVASYWISDLTCPGRIVWNITQNDGKVYCWAAPCYSNSSPAQSQMTFLSSIGEICHLGRSSLWQNGSTLNGSEVALGPFLSTHFSCTMYSGQSSGQYGFRAI</sequence>
<feature type="region of interest" description="Disordered" evidence="1">
    <location>
        <begin position="228"/>
        <end position="252"/>
    </location>
</feature>
<accession>A0AAD9DI43</accession>
<dbReference type="GO" id="GO:0006886">
    <property type="term" value="P:intracellular protein transport"/>
    <property type="evidence" value="ECO:0007669"/>
    <property type="project" value="InterPro"/>
</dbReference>
<dbReference type="GO" id="GO:0034066">
    <property type="term" value="C:Ric1-Rgp1 guanyl-nucleotide exchange factor complex"/>
    <property type="evidence" value="ECO:0007669"/>
    <property type="project" value="InterPro"/>
</dbReference>
<dbReference type="Proteomes" id="UP001224775">
    <property type="component" value="Unassembled WGS sequence"/>
</dbReference>
<feature type="region of interest" description="Disordered" evidence="1">
    <location>
        <begin position="111"/>
        <end position="150"/>
    </location>
</feature>
<dbReference type="EMBL" id="JATAAI010000001">
    <property type="protein sequence ID" value="KAK1748676.1"/>
    <property type="molecule type" value="Genomic_DNA"/>
</dbReference>
<keyword evidence="3" id="KW-1185">Reference proteome</keyword>
<dbReference type="GO" id="GO:0005829">
    <property type="term" value="C:cytosol"/>
    <property type="evidence" value="ECO:0007669"/>
    <property type="project" value="TreeGrafter"/>
</dbReference>
<dbReference type="InterPro" id="IPR040096">
    <property type="entry name" value="Ric1"/>
</dbReference>
<dbReference type="GO" id="GO:0042147">
    <property type="term" value="P:retrograde transport, endosome to Golgi"/>
    <property type="evidence" value="ECO:0007669"/>
    <property type="project" value="TreeGrafter"/>
</dbReference>
<name>A0AAD9DI43_9STRA</name>
<dbReference type="AlphaFoldDB" id="A0AAD9DI43"/>
<dbReference type="GO" id="GO:0000139">
    <property type="term" value="C:Golgi membrane"/>
    <property type="evidence" value="ECO:0007669"/>
    <property type="project" value="TreeGrafter"/>
</dbReference>